<feature type="transmembrane region" description="Helical" evidence="1">
    <location>
        <begin position="20"/>
        <end position="41"/>
    </location>
</feature>
<dbReference type="Proteomes" id="UP000546701">
    <property type="component" value="Unassembled WGS sequence"/>
</dbReference>
<keyword evidence="1" id="KW-1133">Transmembrane helix</keyword>
<dbReference type="OrthoDB" id="7579649at2"/>
<feature type="transmembrane region" description="Helical" evidence="1">
    <location>
        <begin position="92"/>
        <end position="114"/>
    </location>
</feature>
<proteinExistence type="predicted"/>
<accession>A0A7W9BS53</accession>
<evidence type="ECO:0000313" key="3">
    <source>
        <dbReference type="Proteomes" id="UP000546701"/>
    </source>
</evidence>
<keyword evidence="1" id="KW-0812">Transmembrane</keyword>
<gene>
    <name evidence="2" type="ORF">FHS99_001604</name>
</gene>
<reference evidence="2 3" key="1">
    <citation type="submission" date="2020-08" db="EMBL/GenBank/DDBJ databases">
        <title>Genomic Encyclopedia of Type Strains, Phase IV (KMG-IV): sequencing the most valuable type-strain genomes for metagenomic binning, comparative biology and taxonomic classification.</title>
        <authorList>
            <person name="Goeker M."/>
        </authorList>
    </citation>
    <scope>NUCLEOTIDE SEQUENCE [LARGE SCALE GENOMIC DNA]</scope>
    <source>
        <strain evidence="2 3">DSM 103336</strain>
    </source>
</reference>
<dbReference type="AlphaFoldDB" id="A0A7W9BS53"/>
<dbReference type="RefSeq" id="WP_157174729.1">
    <property type="nucleotide sequence ID" value="NZ_BMJP01000002.1"/>
</dbReference>
<evidence type="ECO:0000256" key="1">
    <source>
        <dbReference type="SAM" id="Phobius"/>
    </source>
</evidence>
<keyword evidence="3" id="KW-1185">Reference proteome</keyword>
<dbReference type="EMBL" id="JACIJR010000003">
    <property type="protein sequence ID" value="MBB5729126.1"/>
    <property type="molecule type" value="Genomic_DNA"/>
</dbReference>
<evidence type="ECO:0000313" key="2">
    <source>
        <dbReference type="EMBL" id="MBB5729126.1"/>
    </source>
</evidence>
<comment type="caution">
    <text evidence="2">The sequence shown here is derived from an EMBL/GenBank/DDBJ whole genome shotgun (WGS) entry which is preliminary data.</text>
</comment>
<keyword evidence="1" id="KW-0472">Membrane</keyword>
<protein>
    <submittedName>
        <fullName evidence="2">Uncharacterized protein</fullName>
    </submittedName>
</protein>
<name>A0A7W9BS53_9SPHN</name>
<feature type="transmembrane region" description="Helical" evidence="1">
    <location>
        <begin position="120"/>
        <end position="145"/>
    </location>
</feature>
<organism evidence="2 3">
    <name type="scientific">Sphingomonas prati</name>
    <dbReference type="NCBI Taxonomy" id="1843237"/>
    <lineage>
        <taxon>Bacteria</taxon>
        <taxon>Pseudomonadati</taxon>
        <taxon>Pseudomonadota</taxon>
        <taxon>Alphaproteobacteria</taxon>
        <taxon>Sphingomonadales</taxon>
        <taxon>Sphingomonadaceae</taxon>
        <taxon>Sphingomonas</taxon>
    </lineage>
</organism>
<sequence length="170" mass="18551">MSADFGPWLIKLNSLTFSQLANVQTVGIGLYLALAVIQAVSDGGVAGLRRRATTLGVAIAAANKAYLKIESGSILVDVGGLEMSFQRTNRTILYLSACLFTISVIYFAYCTIFYDNFAYVSGACFIFVFYLFMPIAIFISMGIYIKKRCVGVDIRINQLQLDYMAAALSG</sequence>